<protein>
    <submittedName>
        <fullName evidence="1">Uncharacterized protein</fullName>
    </submittedName>
</protein>
<accession>A0A2X4UJ78</accession>
<evidence type="ECO:0000313" key="1">
    <source>
        <dbReference type="EMBL" id="SQI39917.1"/>
    </source>
</evidence>
<reference evidence="1 2" key="1">
    <citation type="submission" date="2018-06" db="EMBL/GenBank/DDBJ databases">
        <authorList>
            <consortium name="Pathogen Informatics"/>
            <person name="Doyle S."/>
        </authorList>
    </citation>
    <scope>NUCLEOTIDE SEQUENCE [LARGE SCALE GENOMIC DNA]</scope>
    <source>
        <strain evidence="1 2">NCTC12961</strain>
    </source>
</reference>
<dbReference type="Proteomes" id="UP000248897">
    <property type="component" value="Chromosome 1"/>
</dbReference>
<dbReference type="EMBL" id="LS483469">
    <property type="protein sequence ID" value="SQI39917.1"/>
    <property type="molecule type" value="Genomic_DNA"/>
</dbReference>
<name>A0A2X4UJ78_SERPL</name>
<proteinExistence type="predicted"/>
<sequence length="49" mass="5887">MKSYLLQGNVIKLLRLSYPQYEGIKEETWRALIKIESIWNLDEQVLVYT</sequence>
<dbReference type="AlphaFoldDB" id="A0A2X4UJ78"/>
<gene>
    <name evidence="1" type="ORF">NCTC12961_02988</name>
</gene>
<evidence type="ECO:0000313" key="2">
    <source>
        <dbReference type="Proteomes" id="UP000248897"/>
    </source>
</evidence>
<organism evidence="1 2">
    <name type="scientific">Serratia plymuthica</name>
    <dbReference type="NCBI Taxonomy" id="82996"/>
    <lineage>
        <taxon>Bacteria</taxon>
        <taxon>Pseudomonadati</taxon>
        <taxon>Pseudomonadota</taxon>
        <taxon>Gammaproteobacteria</taxon>
        <taxon>Enterobacterales</taxon>
        <taxon>Yersiniaceae</taxon>
        <taxon>Serratia</taxon>
    </lineage>
</organism>